<dbReference type="KEGG" id="vg:80399464"/>
<evidence type="ECO:0000313" key="6">
    <source>
        <dbReference type="EMBL" id="DAD52700.1"/>
    </source>
</evidence>
<organism evidence="6 7">
    <name type="scientific">ssRNA phage SRR7976310_3</name>
    <dbReference type="NCBI Taxonomy" id="2786681"/>
    <lineage>
        <taxon>Viruses</taxon>
        <taxon>Riboviria</taxon>
        <taxon>Orthornavirae</taxon>
        <taxon>Lenarviricota</taxon>
        <taxon>Leviviricetes</taxon>
        <taxon>Timlovirales</taxon>
        <taxon>Blumeviridae</taxon>
        <taxon>Pacehavirus</taxon>
        <taxon>Pacehavirus pelovivens</taxon>
    </lineage>
</organism>
<keyword evidence="1" id="KW-0945">Host-virus interaction</keyword>
<evidence type="ECO:0000256" key="5">
    <source>
        <dbReference type="ARBA" id="ARBA00035110"/>
    </source>
</evidence>
<protein>
    <submittedName>
        <fullName evidence="6">Maturation protein</fullName>
    </submittedName>
</protein>
<evidence type="ECO:0000256" key="2">
    <source>
        <dbReference type="ARBA" id="ARBA00022804"/>
    </source>
</evidence>
<dbReference type="GeneID" id="80399464"/>
<gene>
    <name evidence="6" type="primary">SRR7976310_3_2</name>
</gene>
<sequence>MIKLTYPLETEDRFLVWQNIVFGPFDSMYDFSGQQLNFNAQLEAISEARGMYGDNDVEHDKIEADLLYFPLIGCISPMPTADYPKYIRIAGLTPYGHATTKDASYGIAIHKGTTFGNFTYGPTHFAFEKIAEKTQWIVYRCDVKRGTRHTIGAVSMATIDLIETIYNDTVWVYYTQYNYVLPTAGILTTQDLYQQQTFDAIKNWCSMGVQNPLQPPYQTRSSGKLLKVDKSLSLPSLYPTSARNMVDAYVSRIMPMGIPLNDYNYGDLAMEACENARIIGMNMLEFLRDLRNIKDLIPKLQALRGLKGVKRLKGLSGDYLQYKFGILPTISDLKEIVAAFRRRQLLYVDRNGYNVYTAGHNSQIDVDNVRYEKLQRIKLAIENEDNVFEKLLDTFDSLGVLPDFQNLWELVSYSFVIDWFIDVGDFLKRVDTRLKLLRLNIRYVTMSSKTVVKGVFTPTIDQPISGPIDWVHYHRWVSDQCPVPPLTLQSNTEGFNHWLEAGALIIQRIL</sequence>
<proteinExistence type="inferred from homology"/>
<dbReference type="RefSeq" id="YP_010770216.1">
    <property type="nucleotide sequence ID" value="NC_074199.1"/>
</dbReference>
<evidence type="ECO:0000256" key="4">
    <source>
        <dbReference type="ARBA" id="ARBA00023296"/>
    </source>
</evidence>
<name>A0A8S5L5E6_9VIRU</name>
<evidence type="ECO:0000313" key="7">
    <source>
        <dbReference type="Proteomes" id="UP000676864"/>
    </source>
</evidence>
<evidence type="ECO:0000256" key="3">
    <source>
        <dbReference type="ARBA" id="ARBA00023104"/>
    </source>
</evidence>
<dbReference type="GO" id="GO:0039666">
    <property type="term" value="P:virion attachment to host cell pilus"/>
    <property type="evidence" value="ECO:0007669"/>
    <property type="project" value="UniProtKB-KW"/>
</dbReference>
<keyword evidence="4" id="KW-1160">Virus entry into host cell</keyword>
<keyword evidence="7" id="KW-1185">Reference proteome</keyword>
<reference evidence="6" key="1">
    <citation type="submission" date="2020-09" db="EMBL/GenBank/DDBJ databases">
        <title>Leviviricetes taxonomy.</title>
        <authorList>
            <person name="Stockdale S.R."/>
            <person name="Callanan J."/>
            <person name="Adriaenssens E.M."/>
            <person name="Kuhn J.H."/>
            <person name="Rumnieks J."/>
            <person name="Shkoporov A."/>
            <person name="Draper L.A."/>
            <person name="Ross P."/>
            <person name="Hill C."/>
        </authorList>
    </citation>
    <scope>NUCLEOTIDE SEQUENCE</scope>
</reference>
<evidence type="ECO:0000256" key="1">
    <source>
        <dbReference type="ARBA" id="ARBA00022581"/>
    </source>
</evidence>
<dbReference type="Pfam" id="PF03863">
    <property type="entry name" value="Phage_mat-A"/>
    <property type="match status" value="1"/>
</dbReference>
<keyword evidence="2" id="KW-1161">Viral attachment to host cell</keyword>
<accession>A0A8S5L5E6</accession>
<dbReference type="EMBL" id="BK014181">
    <property type="protein sequence ID" value="DAD52700.1"/>
    <property type="molecule type" value="Genomic_RNA"/>
</dbReference>
<comment type="similarity">
    <text evidence="5">Belongs to the Leviviricetes maturation protein family.</text>
</comment>
<dbReference type="InterPro" id="IPR005563">
    <property type="entry name" value="A_protein"/>
</dbReference>
<dbReference type="Proteomes" id="UP000676864">
    <property type="component" value="Segment"/>
</dbReference>
<keyword evidence="3" id="KW-0946">Virion</keyword>
<keyword evidence="3" id="KW-1175">Viral attachment to host cell pilus</keyword>